<dbReference type="GeneID" id="798349"/>
<evidence type="ECO:0000256" key="8">
    <source>
        <dbReference type="ARBA" id="ARBA00022989"/>
    </source>
</evidence>
<evidence type="ECO:0000256" key="9">
    <source>
        <dbReference type="ARBA" id="ARBA00023034"/>
    </source>
</evidence>
<keyword evidence="11 13" id="KW-0472">Membrane</keyword>
<keyword evidence="8 13" id="KW-1133">Transmembrane helix</keyword>
<reference evidence="16" key="3">
    <citation type="journal article" date="2011" name="Brief. Bioinform.">
        <title>Phylogenetic-based propagation of functional annotations within the Gene Ontology consortium.</title>
        <authorList>
            <person name="Gaudet P."/>
            <person name="Livstone M.S."/>
            <person name="Lewis S.E."/>
            <person name="Thomas P.D."/>
        </authorList>
    </citation>
    <scope>NUCLEOTIDE SEQUENCE</scope>
</reference>
<keyword evidence="4 13" id="KW-0328">Glycosyltransferase</keyword>
<evidence type="ECO:0000256" key="13">
    <source>
        <dbReference type="RuleBase" id="RU363063"/>
    </source>
</evidence>
<comment type="similarity">
    <text evidence="3 13">Belongs to the glycosyltransferase 31 family.</text>
</comment>
<keyword evidence="6 13" id="KW-0812">Transmembrane</keyword>
<keyword evidence="9 13" id="KW-0333">Golgi apparatus</keyword>
<sequence>MEWRLFRNGWKRRSLAQDRVPNRCHIKTGFILLLALTFLLSIIVYISDFSLKSAAAPDTLYETVVNQIPSYYVTESASSIDNQTMFSAPTPINNQQRATQNNSEHHHVAHPLNYYFTLDEPDICKQRNPFLVLMVPVAPYEVKARNAIRSTWGNETTVQGKAVLTLFLVGLTVGADSEKAQQQLEEESRQHRDLIQSNFVDSYFNLTIKTMVIMDWLATRCPQAYYSMKIDSDMFLNVDNLVTLLSAPNTPRENYITGVLMRNRFVVRNKNSKWYVSEELYPEPKYPTYLLGMGYVFSNDLPSKIVEASNYVKPFNIEDAYIGACLKQLGVEPSSPPEPSQFRIYMGQYKRENFLRAITTILGSPQQLIDIWKDVNKPM</sequence>
<evidence type="ECO:0000256" key="3">
    <source>
        <dbReference type="ARBA" id="ARBA00008661"/>
    </source>
</evidence>
<dbReference type="RefSeq" id="NP_001122271.1">
    <property type="nucleotide sequence ID" value="NM_001128799.1"/>
</dbReference>
<dbReference type="KEGG" id="dre:798349"/>
<dbReference type="Reactome" id="R-DRE-9037629">
    <property type="pathway name" value="Lewis blood group biosynthesis"/>
</dbReference>
<evidence type="ECO:0000256" key="1">
    <source>
        <dbReference type="ARBA" id="ARBA00004323"/>
    </source>
</evidence>
<dbReference type="CTD" id="798349"/>
<dbReference type="EMBL" id="BC162909">
    <property type="protein sequence ID" value="AAI62909.1"/>
    <property type="molecule type" value="mRNA"/>
</dbReference>
<keyword evidence="12" id="KW-0325">Glycoprotein</keyword>
<gene>
    <name evidence="16 17" type="primary">b3galt10.1</name>
    <name evidence="14" type="synonym">LOC798349</name>
    <name evidence="16" type="synonym">zgc:194313</name>
    <name evidence="16" type="synonym">zgc:194330</name>
</gene>
<evidence type="ECO:0000313" key="16">
    <source>
        <dbReference type="RefSeq" id="NP_001122271.1"/>
    </source>
</evidence>
<reference evidence="16" key="5">
    <citation type="submission" date="2025-04" db="UniProtKB">
        <authorList>
            <consortium name="RefSeq"/>
        </authorList>
    </citation>
    <scope>IDENTIFICATION</scope>
</reference>
<dbReference type="GO" id="GO:0006493">
    <property type="term" value="P:protein O-linked glycosylation"/>
    <property type="evidence" value="ECO:0000318"/>
    <property type="project" value="GO_Central"/>
</dbReference>
<dbReference type="FunFam" id="3.90.550.50:FF:000001">
    <property type="entry name" value="Hexosyltransferase"/>
    <property type="match status" value="1"/>
</dbReference>
<proteinExistence type="evidence at transcript level"/>
<dbReference type="GO" id="GO:0006629">
    <property type="term" value="P:lipid metabolic process"/>
    <property type="evidence" value="ECO:0007669"/>
    <property type="project" value="UniProtKB-KW"/>
</dbReference>
<evidence type="ECO:0000256" key="7">
    <source>
        <dbReference type="ARBA" id="ARBA00022968"/>
    </source>
</evidence>
<comment type="pathway">
    <text evidence="2">Protein modification; protein glycosylation.</text>
</comment>
<protein>
    <recommendedName>
        <fullName evidence="13">Hexosyltransferase</fullName>
        <ecNumber evidence="13">2.4.1.-</ecNumber>
    </recommendedName>
</protein>
<dbReference type="GO" id="GO:0000139">
    <property type="term" value="C:Golgi membrane"/>
    <property type="evidence" value="ECO:0000318"/>
    <property type="project" value="GO_Central"/>
</dbReference>
<evidence type="ECO:0000256" key="11">
    <source>
        <dbReference type="ARBA" id="ARBA00023136"/>
    </source>
</evidence>
<dbReference type="Pfam" id="PF01762">
    <property type="entry name" value="Galactosyl_T"/>
    <property type="match status" value="1"/>
</dbReference>
<dbReference type="PANTHER" id="PTHR11214:SF115">
    <property type="entry name" value="HEXOSYLTRANSFERASE"/>
    <property type="match status" value="1"/>
</dbReference>
<organism evidence="14">
    <name type="scientific">Danio rerio</name>
    <name type="common">Zebrafish</name>
    <name type="synonym">Brachydanio rerio</name>
    <dbReference type="NCBI Taxonomy" id="7955"/>
    <lineage>
        <taxon>Eukaryota</taxon>
        <taxon>Metazoa</taxon>
        <taxon>Chordata</taxon>
        <taxon>Craniata</taxon>
        <taxon>Vertebrata</taxon>
        <taxon>Euteleostomi</taxon>
        <taxon>Actinopterygii</taxon>
        <taxon>Neopterygii</taxon>
        <taxon>Teleostei</taxon>
        <taxon>Ostariophysi</taxon>
        <taxon>Cypriniformes</taxon>
        <taxon>Danionidae</taxon>
        <taxon>Danioninae</taxon>
        <taxon>Danio</taxon>
    </lineage>
</organism>
<dbReference type="OrthoDB" id="5512589at2759"/>
<dbReference type="AlphaFoldDB" id="B3DHV9"/>
<reference evidence="16" key="1">
    <citation type="journal article" date="2002" name="Proc. Natl. Acad. Sci. U.S.A.">
        <title>Generation and initial analysis of more than 15,000 full-length human and mouse cDNA sequences.</title>
        <authorList>
            <consortium name="Mammalian Gene Collection Program Team"/>
            <person name="Strausberg R.L."/>
            <person name="Feingold E.A."/>
            <person name="Grouse L.H."/>
            <person name="Derge J.G."/>
            <person name="Klausner R.D."/>
            <person name="Collins F.S."/>
            <person name="Wagner L."/>
            <person name="Shenmen C.M."/>
            <person name="Schuler G.D."/>
            <person name="Altschul S.F."/>
            <person name="Zeeberg B."/>
            <person name="Buetow K.H."/>
            <person name="Schaefer C.F."/>
            <person name="Bhat N.K."/>
            <person name="Hopkins R.F."/>
            <person name="Jordan H."/>
            <person name="Moore T."/>
            <person name="Max S.I."/>
            <person name="Wang J."/>
            <person name="Hsieh F."/>
            <person name="Diatchenko L."/>
            <person name="Marusina K."/>
            <person name="Farmer A.A."/>
            <person name="Rubin G.M."/>
            <person name="Hong L."/>
            <person name="Stapleton M."/>
            <person name="Soares M.B."/>
            <person name="Bonaldo M.F."/>
            <person name="Casavant T.L."/>
            <person name="Scheetz T.E."/>
            <person name="Brownstein M.J."/>
            <person name="Usdin T.B."/>
            <person name="Toshiyuki S."/>
            <person name="Carninci P."/>
            <person name="Prange C."/>
            <person name="Raha S.S."/>
            <person name="Loquellano N.A."/>
            <person name="Peters G.J."/>
            <person name="Abramson R.D."/>
            <person name="Mullahy S.J."/>
            <person name="Bosak S.A."/>
            <person name="McEwan P.J."/>
            <person name="McKernan K.J."/>
            <person name="Malek J.A."/>
            <person name="Gunaratne P.H."/>
            <person name="Richards S."/>
            <person name="Worley K.C."/>
            <person name="Hale S."/>
            <person name="Garcia A.M."/>
            <person name="Gay L.J."/>
            <person name="Hulyk S.W."/>
            <person name="Villalon D.K."/>
            <person name="Muzny D.M."/>
            <person name="Sodergren E.J."/>
            <person name="Lu X."/>
            <person name="Gibbs R.A."/>
            <person name="Fahey J."/>
            <person name="Helton E."/>
            <person name="Ketteman M."/>
            <person name="Madan A."/>
            <person name="Rodrigues S."/>
            <person name="Sanchez A."/>
            <person name="Whiting M."/>
            <person name="Madan A."/>
            <person name="Young A.C."/>
            <person name="Shevchenko Y."/>
            <person name="Bouffard G.G."/>
            <person name="Blakesley R.W."/>
            <person name="Touchman J.W."/>
            <person name="Green E.D."/>
            <person name="Dickson M.C."/>
            <person name="Rodriguez A.C."/>
            <person name="Grimwood J."/>
            <person name="Schmutz J."/>
            <person name="Myers R.M."/>
            <person name="Butterfield Y.S."/>
            <person name="Krzywinski M.I."/>
            <person name="Skalska U."/>
            <person name="Smailus D.E."/>
            <person name="Schnerch A."/>
            <person name="Schein J.E."/>
            <person name="Jones S.J."/>
            <person name="Marra M.A."/>
        </authorList>
    </citation>
    <scope>NUCLEOTIDE SEQUENCE</scope>
</reference>
<dbReference type="PANTHER" id="PTHR11214">
    <property type="entry name" value="BETA-1,3-N-ACETYLGLUCOSAMINYLTRANSFERASE"/>
    <property type="match status" value="1"/>
</dbReference>
<dbReference type="EC" id="2.4.1.-" evidence="13"/>
<evidence type="ECO:0000256" key="2">
    <source>
        <dbReference type="ARBA" id="ARBA00004922"/>
    </source>
</evidence>
<evidence type="ECO:0000256" key="12">
    <source>
        <dbReference type="ARBA" id="ARBA00023180"/>
    </source>
</evidence>
<evidence type="ECO:0000256" key="6">
    <source>
        <dbReference type="ARBA" id="ARBA00022692"/>
    </source>
</evidence>
<dbReference type="ZFIN" id="ZDB-GENE-080722-3">
    <property type="gene designation" value="b3galt10.1"/>
</dbReference>
<keyword evidence="5 14" id="KW-0808">Transferase</keyword>
<dbReference type="AGR" id="ZFIN:ZDB-GENE-080722-3"/>
<keyword evidence="15" id="KW-1185">Reference proteome</keyword>
<reference evidence="14" key="2">
    <citation type="submission" date="2008-04" db="EMBL/GenBank/DDBJ databases">
        <authorList>
            <consortium name="NIH - Zebrafish Gene Collection (ZGC) project"/>
        </authorList>
    </citation>
    <scope>NUCLEOTIDE SEQUENCE [LARGE SCALE MRNA]</scope>
</reference>
<keyword evidence="10" id="KW-0443">Lipid metabolism</keyword>
<evidence type="ECO:0000256" key="10">
    <source>
        <dbReference type="ARBA" id="ARBA00023098"/>
    </source>
</evidence>
<dbReference type="Gene3D" id="3.90.550.50">
    <property type="match status" value="1"/>
</dbReference>
<dbReference type="Proteomes" id="UP000000437">
    <property type="component" value="Chromosome 22"/>
</dbReference>
<reference evidence="15" key="4">
    <citation type="journal article" date="2013" name="Nature">
        <title>The zebrafish reference genome sequence and its relationship to the human genome.</title>
        <authorList>
            <consortium name="Genome Reference Consortium Zebrafish"/>
            <person name="Howe K."/>
            <person name="Clark M.D."/>
            <person name="Torroja C.F."/>
            <person name="Torrance J."/>
            <person name="Berthelot C."/>
            <person name="Muffato M."/>
            <person name="Collins J.E."/>
            <person name="Humphray S."/>
            <person name="McLaren K."/>
            <person name="Matthews L."/>
            <person name="McLaren S."/>
            <person name="Sealy I."/>
            <person name="Caccamo M."/>
            <person name="Churcher C."/>
            <person name="Scott C."/>
            <person name="Barrett J.C."/>
            <person name="Koch R."/>
            <person name="Rauch G.J."/>
            <person name="White S."/>
            <person name="Chow W."/>
            <person name="Kilian B."/>
            <person name="Quintais L.T."/>
            <person name="Guerra-Assuncao J.A."/>
            <person name="Zhou Y."/>
            <person name="Gu Y."/>
            <person name="Yen J."/>
            <person name="Vogel J.H."/>
            <person name="Eyre T."/>
            <person name="Redmond S."/>
            <person name="Banerjee R."/>
            <person name="Chi J."/>
            <person name="Fu B."/>
            <person name="Langley E."/>
            <person name="Maguire S.F."/>
            <person name="Laird G.K."/>
            <person name="Lloyd D."/>
            <person name="Kenyon E."/>
            <person name="Donaldson S."/>
            <person name="Sehra H."/>
            <person name="Almeida-King J."/>
            <person name="Loveland J."/>
            <person name="Trevanion S."/>
            <person name="Jones M."/>
            <person name="Quail M."/>
            <person name="Willey D."/>
            <person name="Hunt A."/>
            <person name="Burton J."/>
            <person name="Sims S."/>
            <person name="McLay K."/>
            <person name="Plumb B."/>
            <person name="Davis J."/>
            <person name="Clee C."/>
            <person name="Oliver K."/>
            <person name="Clark R."/>
            <person name="Riddle C."/>
            <person name="Elliot D."/>
            <person name="Eliott D."/>
            <person name="Threadgold G."/>
            <person name="Harden G."/>
            <person name="Ware D."/>
            <person name="Begum S."/>
            <person name="Mortimore B."/>
            <person name="Mortimer B."/>
            <person name="Kerry G."/>
            <person name="Heath P."/>
            <person name="Phillimore B."/>
            <person name="Tracey A."/>
            <person name="Corby N."/>
            <person name="Dunn M."/>
            <person name="Johnson C."/>
            <person name="Wood J."/>
            <person name="Clark S."/>
            <person name="Pelan S."/>
            <person name="Griffiths G."/>
            <person name="Smith M."/>
            <person name="Glithero R."/>
            <person name="Howden P."/>
            <person name="Barker N."/>
            <person name="Lloyd C."/>
            <person name="Stevens C."/>
            <person name="Harley J."/>
            <person name="Holt K."/>
            <person name="Panagiotidis G."/>
            <person name="Lovell J."/>
            <person name="Beasley H."/>
            <person name="Henderson C."/>
            <person name="Gordon D."/>
            <person name="Auger K."/>
            <person name="Wright D."/>
            <person name="Collins J."/>
            <person name="Raisen C."/>
            <person name="Dyer L."/>
            <person name="Leung K."/>
            <person name="Robertson L."/>
            <person name="Ambridge K."/>
            <person name="Leongamornlert D."/>
            <person name="McGuire S."/>
            <person name="Gilderthorp R."/>
            <person name="Griffiths C."/>
            <person name="Manthravadi D."/>
            <person name="Nichol S."/>
            <person name="Barker G."/>
            <person name="Whitehead S."/>
            <person name="Kay M."/>
            <person name="Brown J."/>
            <person name="Murnane C."/>
            <person name="Gray E."/>
            <person name="Humphries M."/>
            <person name="Sycamore N."/>
            <person name="Barker D."/>
            <person name="Saunders D."/>
            <person name="Wallis J."/>
            <person name="Babbage A."/>
            <person name="Hammond S."/>
            <person name="Mashreghi-Mohammadi M."/>
            <person name="Barr L."/>
            <person name="Martin S."/>
            <person name="Wray P."/>
            <person name="Ellington A."/>
            <person name="Matthews N."/>
            <person name="Ellwood M."/>
            <person name="Woodmansey R."/>
            <person name="Clark G."/>
            <person name="Cooper J."/>
            <person name="Cooper J."/>
            <person name="Tromans A."/>
            <person name="Grafham D."/>
            <person name="Skuce C."/>
            <person name="Pandian R."/>
            <person name="Andrews R."/>
            <person name="Harrison E."/>
            <person name="Kimberley A."/>
            <person name="Garnett J."/>
            <person name="Fosker N."/>
            <person name="Hall R."/>
            <person name="Garner P."/>
            <person name="Kelly D."/>
            <person name="Bird C."/>
            <person name="Palmer S."/>
            <person name="Gehring I."/>
            <person name="Berger A."/>
            <person name="Dooley C.M."/>
            <person name="Ersan-Urun Z."/>
            <person name="Eser C."/>
            <person name="Geiger H."/>
            <person name="Geisler M."/>
            <person name="Karotki L."/>
            <person name="Kirn A."/>
            <person name="Konantz J."/>
            <person name="Konantz M."/>
            <person name="Oberlander M."/>
            <person name="Rudolph-Geiger S."/>
            <person name="Teucke M."/>
            <person name="Lanz C."/>
            <person name="Raddatz G."/>
            <person name="Osoegawa K."/>
            <person name="Zhu B."/>
            <person name="Rapp A."/>
            <person name="Widaa S."/>
            <person name="Langford C."/>
            <person name="Yang F."/>
            <person name="Schuster S.C."/>
            <person name="Carter N.P."/>
            <person name="Harrow J."/>
            <person name="Ning Z."/>
            <person name="Herrero J."/>
            <person name="Searle S.M."/>
            <person name="Enright A."/>
            <person name="Geisler R."/>
            <person name="Plasterk R.H."/>
            <person name="Lee C."/>
            <person name="Westerfield M."/>
            <person name="de Jong P.J."/>
            <person name="Zon L.I."/>
            <person name="Postlethwait J.H."/>
            <person name="Nusslein-Volhard C."/>
            <person name="Hubbard T.J."/>
            <person name="Roest Crollius H."/>
            <person name="Rogers J."/>
            <person name="Stemple D.L."/>
        </authorList>
    </citation>
    <scope>NUCLEOTIDE SEQUENCE [LARGE SCALE GENOMIC DNA]</scope>
</reference>
<evidence type="ECO:0000256" key="5">
    <source>
        <dbReference type="ARBA" id="ARBA00022679"/>
    </source>
</evidence>
<dbReference type="GO" id="GO:0008499">
    <property type="term" value="F:N-acetyl-beta-D-glucosaminide beta-(1,3)-galactosyltransferase activity"/>
    <property type="evidence" value="ECO:0000318"/>
    <property type="project" value="GO_Central"/>
</dbReference>
<name>B3DHV9_DANRE</name>
<evidence type="ECO:0000313" key="15">
    <source>
        <dbReference type="Proteomes" id="UP000000437"/>
    </source>
</evidence>
<dbReference type="EMBL" id="BC162907">
    <property type="protein sequence ID" value="AAI62907.1"/>
    <property type="molecule type" value="mRNA"/>
</dbReference>
<dbReference type="CAZy" id="GT31">
    <property type="family name" value="Glycosyltransferase Family 31"/>
</dbReference>
<accession>B3DHV9</accession>
<dbReference type="InterPro" id="IPR002659">
    <property type="entry name" value="Glyco_trans_31"/>
</dbReference>
<evidence type="ECO:0000313" key="17">
    <source>
        <dbReference type="ZFIN" id="ZDB-GENE-080722-3"/>
    </source>
</evidence>
<comment type="subcellular location">
    <subcellularLocation>
        <location evidence="1 13">Golgi apparatus membrane</location>
        <topology evidence="1 13">Single-pass type II membrane protein</topology>
    </subcellularLocation>
</comment>
<feature type="transmembrane region" description="Helical" evidence="13">
    <location>
        <begin position="29"/>
        <end position="47"/>
    </location>
</feature>
<evidence type="ECO:0000313" key="14">
    <source>
        <dbReference type="EMBL" id="AAI62907.1"/>
    </source>
</evidence>
<evidence type="ECO:0000256" key="4">
    <source>
        <dbReference type="ARBA" id="ARBA00022676"/>
    </source>
</evidence>
<keyword evidence="7 13" id="KW-0735">Signal-anchor</keyword>